<evidence type="ECO:0000313" key="3">
    <source>
        <dbReference type="Proteomes" id="UP000070501"/>
    </source>
</evidence>
<dbReference type="PANTHER" id="PTHR45033">
    <property type="match status" value="1"/>
</dbReference>
<dbReference type="SUPFAM" id="SSF51735">
    <property type="entry name" value="NAD(P)-binding Rossmann-fold domains"/>
    <property type="match status" value="1"/>
</dbReference>
<dbReference type="SUPFAM" id="SSF50129">
    <property type="entry name" value="GroES-like"/>
    <property type="match status" value="1"/>
</dbReference>
<dbReference type="EMBL" id="KQ964253">
    <property type="protein sequence ID" value="KXJ90199.1"/>
    <property type="molecule type" value="Genomic_DNA"/>
</dbReference>
<dbReference type="CDD" id="cd08276">
    <property type="entry name" value="MDR7"/>
    <property type="match status" value="1"/>
</dbReference>
<dbReference type="Pfam" id="PF08240">
    <property type="entry name" value="ADH_N"/>
    <property type="match status" value="1"/>
</dbReference>
<protein>
    <recommendedName>
        <fullName evidence="1">Enoyl reductase (ER) domain-containing protein</fullName>
    </recommendedName>
</protein>
<accession>A0A136IZH8</accession>
<reference evidence="3" key="1">
    <citation type="submission" date="2016-02" db="EMBL/GenBank/DDBJ databases">
        <title>Draft genome sequence of Microdochium bolleyi, a fungal endophyte of beachgrass.</title>
        <authorList>
            <consortium name="DOE Joint Genome Institute"/>
            <person name="David A.S."/>
            <person name="May G."/>
            <person name="Haridas S."/>
            <person name="Lim J."/>
            <person name="Wang M."/>
            <person name="Labutti K."/>
            <person name="Lipzen A."/>
            <person name="Barry K."/>
            <person name="Grigoriev I.V."/>
        </authorList>
    </citation>
    <scope>NUCLEOTIDE SEQUENCE [LARGE SCALE GENOMIC DNA]</scope>
    <source>
        <strain evidence="3">J235TASD1</strain>
    </source>
</reference>
<dbReference type="Pfam" id="PF00107">
    <property type="entry name" value="ADH_zinc_N"/>
    <property type="match status" value="1"/>
</dbReference>
<dbReference type="InterPro" id="IPR013154">
    <property type="entry name" value="ADH-like_N"/>
</dbReference>
<dbReference type="InterPro" id="IPR052711">
    <property type="entry name" value="Zinc_ADH-like"/>
</dbReference>
<dbReference type="Gene3D" id="3.90.180.10">
    <property type="entry name" value="Medium-chain alcohol dehydrogenases, catalytic domain"/>
    <property type="match status" value="1"/>
</dbReference>
<evidence type="ECO:0000259" key="1">
    <source>
        <dbReference type="SMART" id="SM00829"/>
    </source>
</evidence>
<feature type="domain" description="Enoyl reductase (ER)" evidence="1">
    <location>
        <begin position="22"/>
        <end position="349"/>
    </location>
</feature>
<dbReference type="GO" id="GO:0016491">
    <property type="term" value="F:oxidoreductase activity"/>
    <property type="evidence" value="ECO:0007669"/>
    <property type="project" value="InterPro"/>
</dbReference>
<keyword evidence="3" id="KW-1185">Reference proteome</keyword>
<dbReference type="OrthoDB" id="9930022at2759"/>
<dbReference type="Proteomes" id="UP000070501">
    <property type="component" value="Unassembled WGS sequence"/>
</dbReference>
<dbReference type="PANTHER" id="PTHR45033:SF2">
    <property type="entry name" value="ZINC-TYPE ALCOHOL DEHYDROGENASE-LIKE PROTEIN C1773.06C"/>
    <property type="match status" value="1"/>
</dbReference>
<dbReference type="InterPro" id="IPR020843">
    <property type="entry name" value="ER"/>
</dbReference>
<dbReference type="InterPro" id="IPR013149">
    <property type="entry name" value="ADH-like_C"/>
</dbReference>
<organism evidence="2 3">
    <name type="scientific">Microdochium bolleyi</name>
    <dbReference type="NCBI Taxonomy" id="196109"/>
    <lineage>
        <taxon>Eukaryota</taxon>
        <taxon>Fungi</taxon>
        <taxon>Dikarya</taxon>
        <taxon>Ascomycota</taxon>
        <taxon>Pezizomycotina</taxon>
        <taxon>Sordariomycetes</taxon>
        <taxon>Xylariomycetidae</taxon>
        <taxon>Xylariales</taxon>
        <taxon>Microdochiaceae</taxon>
        <taxon>Microdochium</taxon>
    </lineage>
</organism>
<evidence type="ECO:0000313" key="2">
    <source>
        <dbReference type="EMBL" id="KXJ90199.1"/>
    </source>
</evidence>
<dbReference type="SMART" id="SM00829">
    <property type="entry name" value="PKS_ER"/>
    <property type="match status" value="1"/>
</dbReference>
<dbReference type="InParanoid" id="A0A136IZH8"/>
<dbReference type="STRING" id="196109.A0A136IZH8"/>
<dbReference type="Gene3D" id="3.40.50.720">
    <property type="entry name" value="NAD(P)-binding Rossmann-like Domain"/>
    <property type="match status" value="1"/>
</dbReference>
<dbReference type="InterPro" id="IPR036291">
    <property type="entry name" value="NAD(P)-bd_dom_sf"/>
</dbReference>
<dbReference type="InterPro" id="IPR011032">
    <property type="entry name" value="GroES-like_sf"/>
</dbReference>
<gene>
    <name evidence="2" type="ORF">Micbo1qcDRAFT_149065</name>
</gene>
<dbReference type="AlphaFoldDB" id="A0A136IZH8"/>
<name>A0A136IZH8_9PEZI</name>
<proteinExistence type="predicted"/>
<sequence>MGSVPQAPSSMKQWTITGTDKGFDGLELVDAKVPQVGDNEVLVKLHAASLNFRDLAIPQGQYPMPLNLPVVGGSDGAGEVVQVGSRVSKWKQGDRVVTLFCQGHLYGAPTNAMAMTALGGVIDGTLRQYAVFSQDGLVRVPKNLSYNEAATLTCAGVTSWNALYGLKELKPGQTVLVQGTGGVSLFALQFAKAAGATVIATTSSEAKAKTVRELGADHVINYKEDQSWGETAKKLSRDGEGVDHIIEVGGSGTLEQSLQAIKKEGVITVIGFLGGIEATPGTGLLQTLFHGCTVRGVFVGSRQLMEDMCAAIEARDIHPVVDKKLFKLAEVKEAYEYMRAQKHFGKLVIEID</sequence>